<sequence length="109" mass="12140">MVEISETELIKMFERVLILSKIDSSKSVAILKNKYSEPQVVSAAIASVTSIGAKFYLVELIEDGENPNLPHQFTIQDGSRVLIGNEIAKEILDHVDLVFETQEPILEDP</sequence>
<dbReference type="EMBL" id="MRWD01000121">
    <property type="protein sequence ID" value="ORJ18567.1"/>
    <property type="molecule type" value="Genomic_DNA"/>
</dbReference>
<name>A0AA40X0C6_9GAMM</name>
<reference evidence="2" key="1">
    <citation type="submission" date="2016-12" db="EMBL/GenBank/DDBJ databases">
        <authorList>
            <person name="Le Fleche-Mateos A."/>
        </authorList>
    </citation>
    <scope>NUCLEOTIDE SEQUENCE</scope>
    <source>
        <strain evidence="2">213</strain>
    </source>
</reference>
<organism evidence="1 4">
    <name type="scientific">Rouxiella silvae</name>
    <dbReference type="NCBI Taxonomy" id="1646373"/>
    <lineage>
        <taxon>Bacteria</taxon>
        <taxon>Pseudomonadati</taxon>
        <taxon>Pseudomonadota</taxon>
        <taxon>Gammaproteobacteria</taxon>
        <taxon>Enterobacterales</taxon>
        <taxon>Yersiniaceae</taxon>
        <taxon>Rouxiella</taxon>
    </lineage>
</organism>
<evidence type="ECO:0000313" key="1">
    <source>
        <dbReference type="EMBL" id="MBF6636144.1"/>
    </source>
</evidence>
<keyword evidence="3" id="KW-1185">Reference proteome</keyword>
<gene>
    <name evidence="2" type="ORF">BS639_24615</name>
    <name evidence="1" type="ORF">ITX54_05630</name>
</gene>
<dbReference type="AlphaFoldDB" id="A0AA40X0C6"/>
<evidence type="ECO:0000313" key="3">
    <source>
        <dbReference type="Proteomes" id="UP000192722"/>
    </source>
</evidence>
<reference evidence="1" key="3">
    <citation type="submission" date="2020-11" db="EMBL/GenBank/DDBJ databases">
        <authorList>
            <person name="Lee S.D."/>
        </authorList>
    </citation>
    <scope>NUCLEOTIDE SEQUENCE</scope>
    <source>
        <strain evidence="1">SAP-2</strain>
    </source>
</reference>
<accession>A0AA40X0C6</accession>
<dbReference type="RefSeq" id="WP_055782805.1">
    <property type="nucleotide sequence ID" value="NZ_CBCSCF010000004.1"/>
</dbReference>
<protein>
    <submittedName>
        <fullName evidence="1">Uncharacterized protein</fullName>
    </submittedName>
</protein>
<evidence type="ECO:0000313" key="2">
    <source>
        <dbReference type="EMBL" id="ORJ18567.1"/>
    </source>
</evidence>
<dbReference type="Proteomes" id="UP000705283">
    <property type="component" value="Unassembled WGS sequence"/>
</dbReference>
<evidence type="ECO:0000313" key="4">
    <source>
        <dbReference type="Proteomes" id="UP000705283"/>
    </source>
</evidence>
<reference evidence="2 3" key="2">
    <citation type="journal article" date="2017" name="Int. J. Syst. Evol. Microbiol.">
        <title>Rouxiella badensis sp. nov. and Rouxiella silvae sp. nov. isolated from peat bog soil in Germany and emendation of the genus description.</title>
        <authorList>
            <person name="Le Fleche-Mateos A."/>
            <person name="Kugler J.H."/>
            <person name="Hansen S.H."/>
            <person name="Syldatk C."/>
            <person name="Hausmann R."/>
            <person name="Lomprez F."/>
            <person name="Vandenbogaert M."/>
            <person name="Manuguerra J.C."/>
            <person name="Grimont P.A."/>
        </authorList>
    </citation>
    <scope>NUCLEOTIDE SEQUENCE [LARGE SCALE GENOMIC DNA]</scope>
    <source>
        <strain evidence="2 3">213</strain>
    </source>
</reference>
<proteinExistence type="predicted"/>
<dbReference type="Pfam" id="PF26233">
    <property type="entry name" value="NicX"/>
    <property type="match status" value="1"/>
</dbReference>
<comment type="caution">
    <text evidence="1">The sequence shown here is derived from an EMBL/GenBank/DDBJ whole genome shotgun (WGS) entry which is preliminary data.</text>
</comment>
<dbReference type="InterPro" id="IPR058739">
    <property type="entry name" value="NicX"/>
</dbReference>
<reference evidence="1" key="4">
    <citation type="submission" date="2022-09" db="EMBL/GenBank/DDBJ databases">
        <title>Rouxiella aceris sp. nov., isolated from tree sap and emended description of the genus Rhouxiella.</title>
        <authorList>
            <person name="Kim I.S."/>
        </authorList>
    </citation>
    <scope>NUCLEOTIDE SEQUENCE</scope>
    <source>
        <strain evidence="1">SAP-2</strain>
    </source>
</reference>
<dbReference type="Proteomes" id="UP000192722">
    <property type="component" value="Unassembled WGS sequence"/>
</dbReference>
<dbReference type="EMBL" id="JADMKS010000002">
    <property type="protein sequence ID" value="MBF6636144.1"/>
    <property type="molecule type" value="Genomic_DNA"/>
</dbReference>